<comment type="similarity">
    <text evidence="2 10">Belongs to the mitochondrial carrier (TC 2.A.29) family.</text>
</comment>
<evidence type="ECO:0000256" key="9">
    <source>
        <dbReference type="PROSITE-ProRule" id="PRU00282"/>
    </source>
</evidence>
<dbReference type="InterPro" id="IPR023395">
    <property type="entry name" value="MCP_dom_sf"/>
</dbReference>
<keyword evidence="7" id="KW-1133">Transmembrane helix</keyword>
<name>A0A2T2ZZ80_9PEZI</name>
<dbReference type="Gene3D" id="1.50.40.10">
    <property type="entry name" value="Mitochondrial carrier domain"/>
    <property type="match status" value="2"/>
</dbReference>
<dbReference type="Proteomes" id="UP000241462">
    <property type="component" value="Unassembled WGS sequence"/>
</dbReference>
<reference evidence="12 13" key="1">
    <citation type="journal article" date="2018" name="Mycol. Prog.">
        <title>Coniella lustricola, a new species from submerged detritus.</title>
        <authorList>
            <person name="Raudabaugh D.B."/>
            <person name="Iturriaga T."/>
            <person name="Carver A."/>
            <person name="Mondo S."/>
            <person name="Pangilinan J."/>
            <person name="Lipzen A."/>
            <person name="He G."/>
            <person name="Amirebrahimi M."/>
            <person name="Grigoriev I.V."/>
            <person name="Miller A.N."/>
        </authorList>
    </citation>
    <scope>NUCLEOTIDE SEQUENCE [LARGE SCALE GENOMIC DNA]</scope>
    <source>
        <strain evidence="12 13">B22-T-1</strain>
    </source>
</reference>
<keyword evidence="13" id="KW-1185">Reference proteome</keyword>
<evidence type="ECO:0000256" key="5">
    <source>
        <dbReference type="ARBA" id="ARBA00022737"/>
    </source>
</evidence>
<keyword evidence="5" id="KW-0677">Repeat</keyword>
<keyword evidence="6" id="KW-0496">Mitochondrion</keyword>
<proteinExistence type="inferred from homology"/>
<dbReference type="EMBL" id="KZ678547">
    <property type="protein sequence ID" value="PSR80009.1"/>
    <property type="molecule type" value="Genomic_DNA"/>
</dbReference>
<keyword evidence="4 9" id="KW-0812">Transmembrane</keyword>
<keyword evidence="8 9" id="KW-0472">Membrane</keyword>
<dbReference type="SUPFAM" id="SSF103506">
    <property type="entry name" value="Mitochondrial carrier"/>
    <property type="match status" value="1"/>
</dbReference>
<dbReference type="PROSITE" id="PS50920">
    <property type="entry name" value="SOLCAR"/>
    <property type="match status" value="2"/>
</dbReference>
<keyword evidence="6" id="KW-0999">Mitochondrion inner membrane</keyword>
<evidence type="ECO:0000256" key="2">
    <source>
        <dbReference type="ARBA" id="ARBA00006375"/>
    </source>
</evidence>
<sequence length="351" mass="36243">AGAAAAFTVDLLIYPLDTIKTRYQSQDYLQTFKSSSSSGSASGAAAGITKPSRTAAFRGLYQGVGSVIVATLPAAGIFFTTYEAAKPLYATLLNRLPLLPEGTQLPTPVVHSLASGTAELASCLVLTPAEVIKQNAQMIRAAPPSGSPSSAAGRDNGGNGASALKSRWEKSTSVQALRIMSQNRGASGVAHRLLTGYTALAARNLPFTALQFPVFEAVRSRVWTGPNGTGAGAKEVAKGLLETGCVNGFAAAVSGAIAAVVTTPTDVVKTRMMLLAGDEDAQSKTGSWHMARLVYQERGIQGLFRGAVLRAVWTAVGSGLYLGTYEVAKVYLKGAEEVGGGDGDDGEGRAL</sequence>
<feature type="non-terminal residue" evidence="12">
    <location>
        <position position="1"/>
    </location>
</feature>
<dbReference type="GO" id="GO:0016020">
    <property type="term" value="C:membrane"/>
    <property type="evidence" value="ECO:0007669"/>
    <property type="project" value="UniProtKB-SubCell"/>
</dbReference>
<dbReference type="InterPro" id="IPR018108">
    <property type="entry name" value="MCP_transmembrane"/>
</dbReference>
<evidence type="ECO:0000256" key="10">
    <source>
        <dbReference type="RuleBase" id="RU000488"/>
    </source>
</evidence>
<feature type="repeat" description="Solcar" evidence="9">
    <location>
        <begin position="1"/>
        <end position="88"/>
    </location>
</feature>
<evidence type="ECO:0000256" key="8">
    <source>
        <dbReference type="ARBA" id="ARBA00023136"/>
    </source>
</evidence>
<dbReference type="OrthoDB" id="250329at2759"/>
<evidence type="ECO:0000256" key="11">
    <source>
        <dbReference type="SAM" id="MobiDB-lite"/>
    </source>
</evidence>
<evidence type="ECO:0000256" key="7">
    <source>
        <dbReference type="ARBA" id="ARBA00022989"/>
    </source>
</evidence>
<evidence type="ECO:0000256" key="3">
    <source>
        <dbReference type="ARBA" id="ARBA00022448"/>
    </source>
</evidence>
<feature type="compositionally biased region" description="Low complexity" evidence="11">
    <location>
        <begin position="141"/>
        <end position="153"/>
    </location>
</feature>
<dbReference type="Pfam" id="PF00153">
    <property type="entry name" value="Mito_carr"/>
    <property type="match status" value="3"/>
</dbReference>
<protein>
    <submittedName>
        <fullName evidence="12">Mitochondrial carrier domain-containing protein</fullName>
    </submittedName>
</protein>
<evidence type="ECO:0000256" key="6">
    <source>
        <dbReference type="ARBA" id="ARBA00022792"/>
    </source>
</evidence>
<dbReference type="AlphaFoldDB" id="A0A2T2ZZ80"/>
<dbReference type="InParanoid" id="A0A2T2ZZ80"/>
<evidence type="ECO:0000313" key="12">
    <source>
        <dbReference type="EMBL" id="PSR80009.1"/>
    </source>
</evidence>
<organism evidence="12 13">
    <name type="scientific">Coniella lustricola</name>
    <dbReference type="NCBI Taxonomy" id="2025994"/>
    <lineage>
        <taxon>Eukaryota</taxon>
        <taxon>Fungi</taxon>
        <taxon>Dikarya</taxon>
        <taxon>Ascomycota</taxon>
        <taxon>Pezizomycotina</taxon>
        <taxon>Sordariomycetes</taxon>
        <taxon>Sordariomycetidae</taxon>
        <taxon>Diaporthales</taxon>
        <taxon>Schizoparmaceae</taxon>
        <taxon>Coniella</taxon>
    </lineage>
</organism>
<dbReference type="PANTHER" id="PTHR45667">
    <property type="entry name" value="S-ADENOSYLMETHIONINE MITOCHONDRIAL CARRIER PROTEIN"/>
    <property type="match status" value="1"/>
</dbReference>
<comment type="subcellular location">
    <subcellularLocation>
        <location evidence="1">Membrane</location>
        <topology evidence="1">Multi-pass membrane protein</topology>
    </subcellularLocation>
</comment>
<evidence type="ECO:0000313" key="13">
    <source>
        <dbReference type="Proteomes" id="UP000241462"/>
    </source>
</evidence>
<evidence type="ECO:0000256" key="1">
    <source>
        <dbReference type="ARBA" id="ARBA00004141"/>
    </source>
</evidence>
<gene>
    <name evidence="12" type="ORF">BD289DRAFT_374772</name>
</gene>
<feature type="region of interest" description="Disordered" evidence="11">
    <location>
        <begin position="140"/>
        <end position="167"/>
    </location>
</feature>
<accession>A0A2T2ZZ80</accession>
<evidence type="ECO:0000256" key="4">
    <source>
        <dbReference type="ARBA" id="ARBA00022692"/>
    </source>
</evidence>
<feature type="repeat" description="Solcar" evidence="9">
    <location>
        <begin position="242"/>
        <end position="331"/>
    </location>
</feature>
<keyword evidence="3 10" id="KW-0813">Transport</keyword>